<keyword evidence="10" id="KW-1185">Reference proteome</keyword>
<evidence type="ECO:0000256" key="2">
    <source>
        <dbReference type="ARBA" id="ARBA00006464"/>
    </source>
</evidence>
<feature type="transmembrane region" description="Helical" evidence="7">
    <location>
        <begin position="12"/>
        <end position="33"/>
    </location>
</feature>
<comment type="subcellular location">
    <subcellularLocation>
        <location evidence="1">Membrane</location>
        <topology evidence="1">Multi-pass membrane protein</topology>
    </subcellularLocation>
</comment>
<evidence type="ECO:0000256" key="4">
    <source>
        <dbReference type="ARBA" id="ARBA00022692"/>
    </source>
</evidence>
<dbReference type="InterPro" id="IPR017475">
    <property type="entry name" value="EPS_sugar_tfrase"/>
</dbReference>
<evidence type="ECO:0000256" key="3">
    <source>
        <dbReference type="ARBA" id="ARBA00022679"/>
    </source>
</evidence>
<evidence type="ECO:0000313" key="10">
    <source>
        <dbReference type="Proteomes" id="UP001549106"/>
    </source>
</evidence>
<evidence type="ECO:0000313" key="9">
    <source>
        <dbReference type="EMBL" id="MET3751884.1"/>
    </source>
</evidence>
<keyword evidence="3" id="KW-0808">Transferase</keyword>
<dbReference type="InterPro" id="IPR003362">
    <property type="entry name" value="Bact_transf"/>
</dbReference>
<feature type="transmembrane region" description="Helical" evidence="7">
    <location>
        <begin position="110"/>
        <end position="129"/>
    </location>
</feature>
<dbReference type="PANTHER" id="PTHR30576:SF10">
    <property type="entry name" value="SLL5057 PROTEIN"/>
    <property type="match status" value="1"/>
</dbReference>
<comment type="similarity">
    <text evidence="2">Belongs to the bacterial sugar transferase family.</text>
</comment>
<feature type="transmembrane region" description="Helical" evidence="7">
    <location>
        <begin position="282"/>
        <end position="305"/>
    </location>
</feature>
<evidence type="ECO:0000259" key="8">
    <source>
        <dbReference type="Pfam" id="PF02397"/>
    </source>
</evidence>
<sequence>MYEKKATGWLKHADFIIIDIMCLELSFLLAFYIRQGGGNPFTSIYYRSMFFILDFAQIFVTLFFDTFQGVIKRGYYLEFTAVLRHVILITGLSALFLVVTQSSEEYSRTIFILTAVIYAVTTYAARSWWKHVLARRRTEGIGNQSLLIVSSKSYLNKVVEQLTSNNYAGYHIAGIAVVDAQWKGSTIQGIPVVADASDMAEYSCREWIDEVFLCLPLEDEETEKIQEQFLTMGITVHLAVAGGHTKSNNKQSVEQIGGYTVISSSLNMTTKKQLLLKRMIDICAGLAGCLMTVLLTAIVGPMIYLKSPGPIFFAQERIGKNGKRFKMYKFRSMYMDAEERKKELMKQNRVQDGLMFKMENDPRIIGSEKGPGKGIGNFIRKTSIDEFPQFWNVLKGEMSLVGTRPPTIDEWVKYDLHHRARLAVKPGITGMWQVSGRSDITDFEEVVRLDTGYIENWSIGLDIRILLQTVKAVFKGEGSM</sequence>
<gene>
    <name evidence="9" type="ORF">ABID24_003146</name>
</gene>
<evidence type="ECO:0000256" key="1">
    <source>
        <dbReference type="ARBA" id="ARBA00004141"/>
    </source>
</evidence>
<feature type="transmembrane region" description="Helical" evidence="7">
    <location>
        <begin position="76"/>
        <end position="98"/>
    </location>
</feature>
<dbReference type="RefSeq" id="WP_257465388.1">
    <property type="nucleotide sequence ID" value="NZ_JANJZT010000030.1"/>
</dbReference>
<evidence type="ECO:0000256" key="5">
    <source>
        <dbReference type="ARBA" id="ARBA00022989"/>
    </source>
</evidence>
<keyword evidence="5 7" id="KW-1133">Transmembrane helix</keyword>
<keyword evidence="6 7" id="KW-0472">Membrane</keyword>
<reference evidence="9 10" key="1">
    <citation type="submission" date="2024-06" db="EMBL/GenBank/DDBJ databases">
        <title>Genomic Encyclopedia of Type Strains, Phase IV (KMG-IV): sequencing the most valuable type-strain genomes for metagenomic binning, comparative biology and taxonomic classification.</title>
        <authorList>
            <person name="Goeker M."/>
        </authorList>
    </citation>
    <scope>NUCLEOTIDE SEQUENCE [LARGE SCALE GENOMIC DNA]</scope>
    <source>
        <strain evidence="9 10">DSM 29492</strain>
    </source>
</reference>
<proteinExistence type="inferred from homology"/>
<keyword evidence="4 7" id="KW-0812">Transmembrane</keyword>
<dbReference type="NCBIfam" id="TIGR03025">
    <property type="entry name" value="EPS_sugtrans"/>
    <property type="match status" value="1"/>
</dbReference>
<organism evidence="9 10">
    <name type="scientific">Blautia caecimuris</name>
    <dbReference type="NCBI Taxonomy" id="1796615"/>
    <lineage>
        <taxon>Bacteria</taxon>
        <taxon>Bacillati</taxon>
        <taxon>Bacillota</taxon>
        <taxon>Clostridia</taxon>
        <taxon>Lachnospirales</taxon>
        <taxon>Lachnospiraceae</taxon>
        <taxon>Blautia</taxon>
    </lineage>
</organism>
<dbReference type="Proteomes" id="UP001549106">
    <property type="component" value="Unassembled WGS sequence"/>
</dbReference>
<evidence type="ECO:0000256" key="6">
    <source>
        <dbReference type="ARBA" id="ARBA00023136"/>
    </source>
</evidence>
<name>A0ABV2M5X9_9FIRM</name>
<dbReference type="EMBL" id="JBEPMJ010000030">
    <property type="protein sequence ID" value="MET3751884.1"/>
    <property type="molecule type" value="Genomic_DNA"/>
</dbReference>
<dbReference type="PANTHER" id="PTHR30576">
    <property type="entry name" value="COLANIC BIOSYNTHESIS UDP-GLUCOSE LIPID CARRIER TRANSFERASE"/>
    <property type="match status" value="1"/>
</dbReference>
<dbReference type="Gene3D" id="3.40.50.720">
    <property type="entry name" value="NAD(P)-binding Rossmann-like Domain"/>
    <property type="match status" value="1"/>
</dbReference>
<dbReference type="Pfam" id="PF13727">
    <property type="entry name" value="CoA_binding_3"/>
    <property type="match status" value="1"/>
</dbReference>
<comment type="caution">
    <text evidence="9">The sequence shown here is derived from an EMBL/GenBank/DDBJ whole genome shotgun (WGS) entry which is preliminary data.</text>
</comment>
<protein>
    <submittedName>
        <fullName evidence="9">Exopolysaccharide biosynthesis polyprenyl glycosylphosphotransferase</fullName>
    </submittedName>
</protein>
<feature type="transmembrane region" description="Helical" evidence="7">
    <location>
        <begin position="45"/>
        <end position="64"/>
    </location>
</feature>
<feature type="domain" description="Bacterial sugar transferase" evidence="8">
    <location>
        <begin position="277"/>
        <end position="475"/>
    </location>
</feature>
<accession>A0ABV2M5X9</accession>
<dbReference type="Pfam" id="PF02397">
    <property type="entry name" value="Bac_transf"/>
    <property type="match status" value="1"/>
</dbReference>
<evidence type="ECO:0000256" key="7">
    <source>
        <dbReference type="SAM" id="Phobius"/>
    </source>
</evidence>